<proteinExistence type="predicted"/>
<sequence>MAQRKFRYGIPSSSLRRLVQPFGSLWQKPGVTKLYWNSAPQPEFIHQDTRQLFLAEQSLRTMDRGLEAWQHTPLHCSYLQLPHGTSLNDRDLLKYEPRKSQVASFQTRELLK</sequence>
<dbReference type="EMBL" id="CH445334">
    <property type="protein sequence ID" value="EAT85421.1"/>
    <property type="molecule type" value="Genomic_DNA"/>
</dbReference>
<evidence type="ECO:0000313" key="1">
    <source>
        <dbReference type="EMBL" id="EAT85421.1"/>
    </source>
</evidence>
<dbReference type="Proteomes" id="UP000001055">
    <property type="component" value="Unassembled WGS sequence"/>
</dbReference>
<organism evidence="1 2">
    <name type="scientific">Phaeosphaeria nodorum (strain SN15 / ATCC MYA-4574 / FGSC 10173)</name>
    <name type="common">Glume blotch fungus</name>
    <name type="synonym">Parastagonospora nodorum</name>
    <dbReference type="NCBI Taxonomy" id="321614"/>
    <lineage>
        <taxon>Eukaryota</taxon>
        <taxon>Fungi</taxon>
        <taxon>Dikarya</taxon>
        <taxon>Ascomycota</taxon>
        <taxon>Pezizomycotina</taxon>
        <taxon>Dothideomycetes</taxon>
        <taxon>Pleosporomycetidae</taxon>
        <taxon>Pleosporales</taxon>
        <taxon>Pleosporineae</taxon>
        <taxon>Phaeosphaeriaceae</taxon>
        <taxon>Parastagonospora</taxon>
    </lineage>
</organism>
<accession>Q0UN94</accession>
<dbReference type="KEGG" id="pno:SNOG_06770"/>
<gene>
    <name evidence="1" type="ORF">SNOG_06770</name>
</gene>
<dbReference type="GeneID" id="5974024"/>
<dbReference type="AlphaFoldDB" id="Q0UN94"/>
<evidence type="ECO:0000313" key="2">
    <source>
        <dbReference type="Proteomes" id="UP000001055"/>
    </source>
</evidence>
<reference evidence="2" key="1">
    <citation type="journal article" date="2007" name="Plant Cell">
        <title>Dothideomycete-plant interactions illuminated by genome sequencing and EST analysis of the wheat pathogen Stagonospora nodorum.</title>
        <authorList>
            <person name="Hane J.K."/>
            <person name="Lowe R.G."/>
            <person name="Solomon P.S."/>
            <person name="Tan K.C."/>
            <person name="Schoch C.L."/>
            <person name="Spatafora J.W."/>
            <person name="Crous P.W."/>
            <person name="Kodira C."/>
            <person name="Birren B.W."/>
            <person name="Galagan J.E."/>
            <person name="Torriani S.F."/>
            <person name="McDonald B.A."/>
            <person name="Oliver R.P."/>
        </authorList>
    </citation>
    <scope>NUCLEOTIDE SEQUENCE [LARGE SCALE GENOMIC DNA]</scope>
    <source>
        <strain evidence="2">SN15 / ATCC MYA-4574 / FGSC 10173</strain>
    </source>
</reference>
<protein>
    <submittedName>
        <fullName evidence="1">Uncharacterized protein</fullName>
    </submittedName>
</protein>
<dbReference type="InParanoid" id="Q0UN94"/>
<dbReference type="RefSeq" id="XP_001797134.1">
    <property type="nucleotide sequence ID" value="XM_001797082.1"/>
</dbReference>
<name>Q0UN94_PHANO</name>